<proteinExistence type="predicted"/>
<evidence type="ECO:0000313" key="1">
    <source>
        <dbReference type="EMBL" id="KAI6089601.1"/>
    </source>
</evidence>
<keyword evidence="2" id="KW-1185">Reference proteome</keyword>
<sequence length="574" mass="64878">MNDSESGDEDGEDEEGDEGEDVEMEDVCEGKEEEEDPAPETFRSGREKKGKRGMGVNSTQWPAFKRGFIESAKGLSGGLLSQVVNAPRELARRADSTKTWMDRFRPPLTIEDLVDLLPKLEDEMGGGWTQEREDELVAGFEGDGWEAYIEKKRPVHNHFWSLWRKACQLRRVFPTDVVGPKQYLEYAATPGVKVTEDVFAPNPCWTRSFCEALDFLIVASPCRGDMNLLSMFIRYAVALRINDRRRVPIGKSGAGNPFLKEMDRVMREHKGALDLPNIGREARRAWSSRGVELPWVALSLRELERAVFNGEVEPFLDDGSLFQSYKVVTGDLKVVARAFKETTDMGLPIFIDMDERWKVVSNSRRVKEAPPQTWSDLSRLRKQLLLADMRFLEKRRLRDELGDSEDGFDESAISSGGGGEVREEEGREEVERGGSGRKERGMREGRMREGGEFDGDDMFAADDGFYPADVGDDGLEVENGMAVDNNDRDNNKPTNPRDQLTVRWQTSLSRIELGNENFDFLHVTDEDYHDLLDDVDWSSTSRAMTKGVDVAAVEVTRAAQSMSDSLYLDYAIED</sequence>
<accession>A0ACC0DAN6</accession>
<gene>
    <name evidence="1" type="ORF">F4821DRAFT_275712</name>
</gene>
<organism evidence="1 2">
    <name type="scientific">Hypoxylon rubiginosum</name>
    <dbReference type="NCBI Taxonomy" id="110542"/>
    <lineage>
        <taxon>Eukaryota</taxon>
        <taxon>Fungi</taxon>
        <taxon>Dikarya</taxon>
        <taxon>Ascomycota</taxon>
        <taxon>Pezizomycotina</taxon>
        <taxon>Sordariomycetes</taxon>
        <taxon>Xylariomycetidae</taxon>
        <taxon>Xylariales</taxon>
        <taxon>Hypoxylaceae</taxon>
        <taxon>Hypoxylon</taxon>
    </lineage>
</organism>
<comment type="caution">
    <text evidence="1">The sequence shown here is derived from an EMBL/GenBank/DDBJ whole genome shotgun (WGS) entry which is preliminary data.</text>
</comment>
<dbReference type="EMBL" id="MU394294">
    <property type="protein sequence ID" value="KAI6089601.1"/>
    <property type="molecule type" value="Genomic_DNA"/>
</dbReference>
<evidence type="ECO:0000313" key="2">
    <source>
        <dbReference type="Proteomes" id="UP001497680"/>
    </source>
</evidence>
<reference evidence="1 2" key="1">
    <citation type="journal article" date="2022" name="New Phytol.">
        <title>Ecological generalism drives hyperdiversity of secondary metabolite gene clusters in xylarialean endophytes.</title>
        <authorList>
            <person name="Franco M.E.E."/>
            <person name="Wisecaver J.H."/>
            <person name="Arnold A.E."/>
            <person name="Ju Y.M."/>
            <person name="Slot J.C."/>
            <person name="Ahrendt S."/>
            <person name="Moore L.P."/>
            <person name="Eastman K.E."/>
            <person name="Scott K."/>
            <person name="Konkel Z."/>
            <person name="Mondo S.J."/>
            <person name="Kuo A."/>
            <person name="Hayes R.D."/>
            <person name="Haridas S."/>
            <person name="Andreopoulos B."/>
            <person name="Riley R."/>
            <person name="LaButti K."/>
            <person name="Pangilinan J."/>
            <person name="Lipzen A."/>
            <person name="Amirebrahimi M."/>
            <person name="Yan J."/>
            <person name="Adam C."/>
            <person name="Keymanesh K."/>
            <person name="Ng V."/>
            <person name="Louie K."/>
            <person name="Northen T."/>
            <person name="Drula E."/>
            <person name="Henrissat B."/>
            <person name="Hsieh H.M."/>
            <person name="Youens-Clark K."/>
            <person name="Lutzoni F."/>
            <person name="Miadlikowska J."/>
            <person name="Eastwood D.C."/>
            <person name="Hamelin R.C."/>
            <person name="Grigoriev I.V."/>
            <person name="U'Ren J.M."/>
        </authorList>
    </citation>
    <scope>NUCLEOTIDE SEQUENCE [LARGE SCALE GENOMIC DNA]</scope>
    <source>
        <strain evidence="1 2">ER1909</strain>
    </source>
</reference>
<protein>
    <submittedName>
        <fullName evidence="1">Uncharacterized protein</fullName>
    </submittedName>
</protein>
<dbReference type="Proteomes" id="UP001497680">
    <property type="component" value="Unassembled WGS sequence"/>
</dbReference>
<name>A0ACC0DAN6_9PEZI</name>